<dbReference type="EMBL" id="CAXAMN010024617">
    <property type="protein sequence ID" value="CAK9088186.1"/>
    <property type="molecule type" value="Genomic_DNA"/>
</dbReference>
<organism evidence="2 3">
    <name type="scientific">Durusdinium trenchii</name>
    <dbReference type="NCBI Taxonomy" id="1381693"/>
    <lineage>
        <taxon>Eukaryota</taxon>
        <taxon>Sar</taxon>
        <taxon>Alveolata</taxon>
        <taxon>Dinophyceae</taxon>
        <taxon>Suessiales</taxon>
        <taxon>Symbiodiniaceae</taxon>
        <taxon>Durusdinium</taxon>
    </lineage>
</organism>
<accession>A0ABP0QIY9</accession>
<reference evidence="2 3" key="1">
    <citation type="submission" date="2024-02" db="EMBL/GenBank/DDBJ databases">
        <authorList>
            <person name="Chen Y."/>
            <person name="Shah S."/>
            <person name="Dougan E. K."/>
            <person name="Thang M."/>
            <person name="Chan C."/>
        </authorList>
    </citation>
    <scope>NUCLEOTIDE SEQUENCE [LARGE SCALE GENOMIC DNA]</scope>
</reference>
<evidence type="ECO:0000256" key="1">
    <source>
        <dbReference type="SAM" id="MobiDB-lite"/>
    </source>
</evidence>
<feature type="region of interest" description="Disordered" evidence="1">
    <location>
        <begin position="552"/>
        <end position="596"/>
    </location>
</feature>
<proteinExistence type="predicted"/>
<name>A0ABP0QIY9_9DINO</name>
<comment type="caution">
    <text evidence="2">The sequence shown here is derived from an EMBL/GenBank/DDBJ whole genome shotgun (WGS) entry which is preliminary data.</text>
</comment>
<keyword evidence="3" id="KW-1185">Reference proteome</keyword>
<feature type="compositionally biased region" description="Low complexity" evidence="1">
    <location>
        <begin position="954"/>
        <end position="968"/>
    </location>
</feature>
<feature type="compositionally biased region" description="Basic and acidic residues" evidence="1">
    <location>
        <begin position="1061"/>
        <end position="1086"/>
    </location>
</feature>
<protein>
    <submittedName>
        <fullName evidence="2">Uncharacterized protein</fullName>
    </submittedName>
</protein>
<gene>
    <name evidence="2" type="ORF">CCMP2556_LOCUS42555</name>
</gene>
<evidence type="ECO:0000313" key="3">
    <source>
        <dbReference type="Proteomes" id="UP001642484"/>
    </source>
</evidence>
<feature type="region of interest" description="Disordered" evidence="1">
    <location>
        <begin position="895"/>
        <end position="968"/>
    </location>
</feature>
<evidence type="ECO:0000313" key="2">
    <source>
        <dbReference type="EMBL" id="CAK9088186.1"/>
    </source>
</evidence>
<feature type="compositionally biased region" description="Basic residues" evidence="1">
    <location>
        <begin position="570"/>
        <end position="586"/>
    </location>
</feature>
<feature type="region of interest" description="Disordered" evidence="1">
    <location>
        <begin position="1058"/>
        <end position="1086"/>
    </location>
</feature>
<sequence>MEGTDPLQRTPAQRKRKLTARLTDATEREELEVANSGKPVAFTSTSELREWPLKVVQSLCGQDTPGDQELSLRLKQHFLRGIVLNTDYSGIDCPREALELAERSLYTLHGVQCVDAKSAVSVGRTCDKGTLQKKVQVALSHTFEESRRCHFEDLLDRLPETGREWIRAATPEKTASKAVRAAAFSNISKWVMENRSWLFSMEAVSWNCKVHQSLLSSKPDSESDTESRTRINTAGVTCHAWSSEGKGEGAAHESEIPLAVWLGETMYLFEQGAQDVVFLECTPRFPAQDRLESIFSKIAHVFSWHDGPELHGWPHRRRRVLAALISKETMEWLGSPSLTDLQADYKERFHRQMGADGSILLQASFEDRVQEMHALAQLRKNNVSLEEMGNVMADPDRGKEVARLTLPPGGIDRLAQWEQEFKDRRASDQSLSAFLCDVDHSVNTKGPAGSRLWPTQLTHGTVIAFKTNEDGEVSWRMATAMEHLAALGWNVFAPSDAFPLCNLKFAIEHLRLTPGQVKTLTGNSMHLLTQMSFMLYILAQCGRKDEFNVPGEEGVASDQDAASGCSGGRGRGRRGKGRGKGKKGRGGRGGGTKKASKKCFAQGCDQKPRAHSKFCQPHHKDAEAMRYQAKSKDEQTLKTVEEVLADPAKAAMALSDFARENPAGRFRKKLIDWTSFTQKFGKRAEVRMRGAEELMDVSDFVYWQKTKGKSEEEAMTLWKEHLESDLDREGEGANTKLWIVKNKQRFKDTVHYKDEGMEEGSKPIKDINDSDRQELLDHTQRAAPTFKDAWMRKAFNGEDDRAASAAASAAPAVPAKPTAETEIAIAGPRAVEKNSKVIDTCSSMVKDAVEKMEEALKLAGTDPSNEALQVAYETTCVVRLRMLQIWQAPSLEAIPEQRPLPSKPGKSGSSSDPTAQPAIEAGASASVPKESQSPDEKKGAGDANQPATSPKAGSVKAPAENASAAASSGKKLSNFLVKELNNADPHAQLIKEPSHVLVKVHMEEIISSLMDCKTVEELSRKVTQLKNGAAVVKELKDGAHKATTSLKSHISARARVASRKRLQEQKNAKQTEVKKSRKQAKDAAEKIKEEEQVVHPVFKTDWQKLIADGNLEKEHAVTEVDGPSKDSLCADQPYLIKNLTALADFQKNPQAIFANQNCSLLLATSEPFVCALFLGFYRIQVPVRGCGPLRAVRSTLDTIGAFHVARRYRVNVNVICVL</sequence>
<dbReference type="Proteomes" id="UP001642484">
    <property type="component" value="Unassembled WGS sequence"/>
</dbReference>